<proteinExistence type="predicted"/>
<dbReference type="AlphaFoldDB" id="A0A0E9UA46"/>
<reference evidence="1" key="2">
    <citation type="journal article" date="2015" name="Fish Shellfish Immunol.">
        <title>Early steps in the European eel (Anguilla anguilla)-Vibrio vulnificus interaction in the gills: Role of the RtxA13 toxin.</title>
        <authorList>
            <person name="Callol A."/>
            <person name="Pajuelo D."/>
            <person name="Ebbesson L."/>
            <person name="Teles M."/>
            <person name="MacKenzie S."/>
            <person name="Amaro C."/>
        </authorList>
    </citation>
    <scope>NUCLEOTIDE SEQUENCE</scope>
</reference>
<reference evidence="1" key="1">
    <citation type="submission" date="2014-11" db="EMBL/GenBank/DDBJ databases">
        <authorList>
            <person name="Amaro Gonzalez C."/>
        </authorList>
    </citation>
    <scope>NUCLEOTIDE SEQUENCE</scope>
</reference>
<accession>A0A0E9UA46</accession>
<dbReference type="EMBL" id="GBXM01045960">
    <property type="protein sequence ID" value="JAH62617.1"/>
    <property type="molecule type" value="Transcribed_RNA"/>
</dbReference>
<organism evidence="1">
    <name type="scientific">Anguilla anguilla</name>
    <name type="common">European freshwater eel</name>
    <name type="synonym">Muraena anguilla</name>
    <dbReference type="NCBI Taxonomy" id="7936"/>
    <lineage>
        <taxon>Eukaryota</taxon>
        <taxon>Metazoa</taxon>
        <taxon>Chordata</taxon>
        <taxon>Craniata</taxon>
        <taxon>Vertebrata</taxon>
        <taxon>Euteleostomi</taxon>
        <taxon>Actinopterygii</taxon>
        <taxon>Neopterygii</taxon>
        <taxon>Teleostei</taxon>
        <taxon>Anguilliformes</taxon>
        <taxon>Anguillidae</taxon>
        <taxon>Anguilla</taxon>
    </lineage>
</organism>
<name>A0A0E9UA46_ANGAN</name>
<sequence length="51" mass="5809">MYLPYLFTHVHIAPSSSVPKYISLTPESSTKLRSNNITYCQNLQNGSLYVM</sequence>
<evidence type="ECO:0000313" key="1">
    <source>
        <dbReference type="EMBL" id="JAH62617.1"/>
    </source>
</evidence>
<protein>
    <submittedName>
        <fullName evidence="1">Uncharacterized protein</fullName>
    </submittedName>
</protein>